<dbReference type="SFLD" id="SFLDG01062">
    <property type="entry name" value="methyltransferase_(Class_A)"/>
    <property type="match status" value="1"/>
</dbReference>
<evidence type="ECO:0000256" key="13">
    <source>
        <dbReference type="ARBA" id="ARBA00023157"/>
    </source>
</evidence>
<dbReference type="PANTHER" id="PTHR30544">
    <property type="entry name" value="23S RRNA METHYLTRANSFERASE"/>
    <property type="match status" value="1"/>
</dbReference>
<evidence type="ECO:0000256" key="10">
    <source>
        <dbReference type="ARBA" id="ARBA00022723"/>
    </source>
</evidence>
<evidence type="ECO:0000256" key="12">
    <source>
        <dbReference type="ARBA" id="ARBA00023014"/>
    </source>
</evidence>
<dbReference type="Pfam" id="PF21016">
    <property type="entry name" value="RlmN_N"/>
    <property type="match status" value="1"/>
</dbReference>
<feature type="active site" description="S-methylcysteine intermediate" evidence="14">
    <location>
        <position position="357"/>
    </location>
</feature>
<dbReference type="GO" id="GO:0002935">
    <property type="term" value="F:tRNA (adenine(37)-C2)-methyltransferase activity"/>
    <property type="evidence" value="ECO:0007669"/>
    <property type="project" value="UniProtKB-UniRule"/>
</dbReference>
<dbReference type="SFLD" id="SFLDF00275">
    <property type="entry name" value="adenosine_C2_methyltransferase"/>
    <property type="match status" value="1"/>
</dbReference>
<evidence type="ECO:0000256" key="5">
    <source>
        <dbReference type="ARBA" id="ARBA00022552"/>
    </source>
</evidence>
<dbReference type="EMBL" id="CAACVI010000012">
    <property type="protein sequence ID" value="VEN73894.1"/>
    <property type="molecule type" value="Genomic_DNA"/>
</dbReference>
<comment type="similarity">
    <text evidence="2 14">Belongs to the radical SAM superfamily. RlmN family.</text>
</comment>
<dbReference type="InterPro" id="IPR027492">
    <property type="entry name" value="RNA_MTrfase_RlmN"/>
</dbReference>
<dbReference type="SFLD" id="SFLDS00029">
    <property type="entry name" value="Radical_SAM"/>
    <property type="match status" value="1"/>
</dbReference>
<dbReference type="GO" id="GO:0051539">
    <property type="term" value="F:4 iron, 4 sulfur cluster binding"/>
    <property type="evidence" value="ECO:0007669"/>
    <property type="project" value="UniProtKB-UniRule"/>
</dbReference>
<organism evidence="17">
    <name type="scientific">uncultured Desulfobacteraceae bacterium</name>
    <dbReference type="NCBI Taxonomy" id="218296"/>
    <lineage>
        <taxon>Bacteria</taxon>
        <taxon>Pseudomonadati</taxon>
        <taxon>Thermodesulfobacteriota</taxon>
        <taxon>Desulfobacteria</taxon>
        <taxon>Desulfobacterales</taxon>
        <taxon>Desulfobacteraceae</taxon>
        <taxon>environmental samples</taxon>
    </lineage>
</organism>
<keyword evidence="11 14" id="KW-0408">Iron</keyword>
<dbReference type="Gene3D" id="3.20.20.70">
    <property type="entry name" value="Aldolase class I"/>
    <property type="match status" value="1"/>
</dbReference>
<name>A0A484HJZ1_9BACT</name>
<feature type="binding site" evidence="14">
    <location>
        <position position="134"/>
    </location>
    <ligand>
        <name>[4Fe-4S] cluster</name>
        <dbReference type="ChEBI" id="CHEBI:49883"/>
        <note>4Fe-4S-S-AdoMet</note>
    </ligand>
</feature>
<keyword evidence="12 14" id="KW-0411">Iron-sulfur</keyword>
<dbReference type="FunFam" id="3.20.20.70:FF:000014">
    <property type="entry name" value="Probable dual-specificity RNA methyltransferase RlmN"/>
    <property type="match status" value="1"/>
</dbReference>
<dbReference type="PIRSF" id="PIRSF006004">
    <property type="entry name" value="CHP00048"/>
    <property type="match status" value="1"/>
</dbReference>
<comment type="subcellular location">
    <subcellularLocation>
        <location evidence="1 14">Cytoplasm</location>
    </subcellularLocation>
</comment>
<comment type="miscellaneous">
    <text evidence="14">Reaction proceeds by a ping-pong mechanism involving intermediate methylation of a conserved cysteine residue.</text>
</comment>
<evidence type="ECO:0000256" key="7">
    <source>
        <dbReference type="ARBA" id="ARBA00022679"/>
    </source>
</evidence>
<keyword evidence="7 14" id="KW-0808">Transferase</keyword>
<feature type="binding site" evidence="14">
    <location>
        <begin position="238"/>
        <end position="240"/>
    </location>
    <ligand>
        <name>S-adenosyl-L-methionine</name>
        <dbReference type="ChEBI" id="CHEBI:59789"/>
    </ligand>
</feature>
<dbReference type="InterPro" id="IPR048641">
    <property type="entry name" value="RlmN_N"/>
</dbReference>
<dbReference type="Pfam" id="PF04055">
    <property type="entry name" value="Radical_SAM"/>
    <property type="match status" value="1"/>
</dbReference>
<evidence type="ECO:0000256" key="2">
    <source>
        <dbReference type="ARBA" id="ARBA00007544"/>
    </source>
</evidence>
<dbReference type="Gene3D" id="1.10.150.530">
    <property type="match status" value="1"/>
</dbReference>
<dbReference type="InterPro" id="IPR040072">
    <property type="entry name" value="Methyltransferase_A"/>
</dbReference>
<dbReference type="GO" id="GO:0000049">
    <property type="term" value="F:tRNA binding"/>
    <property type="evidence" value="ECO:0007669"/>
    <property type="project" value="UniProtKB-UniRule"/>
</dbReference>
<evidence type="ECO:0000256" key="9">
    <source>
        <dbReference type="ARBA" id="ARBA00022694"/>
    </source>
</evidence>
<dbReference type="GO" id="GO:0019843">
    <property type="term" value="F:rRNA binding"/>
    <property type="evidence" value="ECO:0007669"/>
    <property type="project" value="UniProtKB-UniRule"/>
</dbReference>
<keyword evidence="10 14" id="KW-0479">Metal-binding</keyword>
<keyword evidence="8 14" id="KW-0949">S-adenosyl-L-methionine</keyword>
<dbReference type="InterPro" id="IPR058240">
    <property type="entry name" value="rSAM_sf"/>
</dbReference>
<dbReference type="GO" id="GO:0030488">
    <property type="term" value="P:tRNA methylation"/>
    <property type="evidence" value="ECO:0007669"/>
    <property type="project" value="UniProtKB-UniRule"/>
</dbReference>
<proteinExistence type="inferred from homology"/>
<reference evidence="17" key="1">
    <citation type="submission" date="2019-01" db="EMBL/GenBank/DDBJ databases">
        <authorList>
            <consortium name="Genoscope - CEA"/>
            <person name="William W."/>
        </authorList>
    </citation>
    <scope>NUCLEOTIDE SEQUENCE</scope>
    <source>
        <strain evidence="17">CR-1</strain>
    </source>
</reference>
<keyword evidence="5 14" id="KW-0698">rRNA processing</keyword>
<dbReference type="NCBIfam" id="TIGR00048">
    <property type="entry name" value="rRNA_mod_RlmN"/>
    <property type="match status" value="1"/>
</dbReference>
<evidence type="ECO:0000259" key="16">
    <source>
        <dbReference type="PROSITE" id="PS51918"/>
    </source>
</evidence>
<dbReference type="PANTHER" id="PTHR30544:SF5">
    <property type="entry name" value="RADICAL SAM CORE DOMAIN-CONTAINING PROTEIN"/>
    <property type="match status" value="1"/>
</dbReference>
<evidence type="ECO:0000313" key="17">
    <source>
        <dbReference type="EMBL" id="VEN73894.1"/>
    </source>
</evidence>
<feature type="binding site" evidence="14">
    <location>
        <position position="141"/>
    </location>
    <ligand>
        <name>[4Fe-4S] cluster</name>
        <dbReference type="ChEBI" id="CHEBI:49883"/>
        <note>4Fe-4S-S-AdoMet</note>
    </ligand>
</feature>
<dbReference type="AlphaFoldDB" id="A0A484HJZ1"/>
<evidence type="ECO:0000256" key="4">
    <source>
        <dbReference type="ARBA" id="ARBA00022490"/>
    </source>
</evidence>
<evidence type="ECO:0000256" key="6">
    <source>
        <dbReference type="ARBA" id="ARBA00022603"/>
    </source>
</evidence>
<evidence type="ECO:0000256" key="11">
    <source>
        <dbReference type="ARBA" id="ARBA00023004"/>
    </source>
</evidence>
<dbReference type="HAMAP" id="MF_01849">
    <property type="entry name" value="RNA_methyltr_RlmN"/>
    <property type="match status" value="1"/>
</dbReference>
<comment type="caution">
    <text evidence="14">Lacks conserved residue(s) required for the propagation of feature annotation.</text>
</comment>
<dbReference type="CDD" id="cd01335">
    <property type="entry name" value="Radical_SAM"/>
    <property type="match status" value="1"/>
</dbReference>
<dbReference type="GO" id="GO:0005737">
    <property type="term" value="C:cytoplasm"/>
    <property type="evidence" value="ECO:0007669"/>
    <property type="project" value="UniProtKB-SubCell"/>
</dbReference>
<gene>
    <name evidence="14 17" type="primary">rlmN</name>
    <name evidence="17" type="ORF">EPICR_20364</name>
</gene>
<dbReference type="SUPFAM" id="SSF102114">
    <property type="entry name" value="Radical SAM enzymes"/>
    <property type="match status" value="1"/>
</dbReference>
<comment type="cofactor">
    <cofactor evidence="14">
        <name>[4Fe-4S] cluster</name>
        <dbReference type="ChEBI" id="CHEBI:49883"/>
    </cofactor>
    <text evidence="14">Binds 1 [4Fe-4S] cluster. The cluster is coordinated with 3 cysteines and an exchangeable S-adenosyl-L-methionine.</text>
</comment>
<feature type="binding site" evidence="14">
    <location>
        <begin position="183"/>
        <end position="184"/>
    </location>
    <ligand>
        <name>S-adenosyl-L-methionine</name>
        <dbReference type="ChEBI" id="CHEBI:59789"/>
    </ligand>
</feature>
<keyword evidence="6 14" id="KW-0489">Methyltransferase</keyword>
<keyword evidence="3 14" id="KW-0004">4Fe-4S</keyword>
<evidence type="ECO:0000256" key="15">
    <source>
        <dbReference type="SAM" id="MobiDB-lite"/>
    </source>
</evidence>
<feature type="region of interest" description="Disordered" evidence="15">
    <location>
        <begin position="1"/>
        <end position="30"/>
    </location>
</feature>
<dbReference type="InterPro" id="IPR004383">
    <property type="entry name" value="rRNA_lsu_MTrfase_RlmN/Cfr"/>
</dbReference>
<keyword evidence="9 14" id="KW-0819">tRNA processing</keyword>
<keyword evidence="4 14" id="KW-0963">Cytoplasm</keyword>
<evidence type="ECO:0000256" key="1">
    <source>
        <dbReference type="ARBA" id="ARBA00004496"/>
    </source>
</evidence>
<protein>
    <recommendedName>
        <fullName evidence="14">Probable dual-specificity RNA methyltransferase RlmN</fullName>
        <ecNumber evidence="14">2.1.1.192</ecNumber>
    </recommendedName>
    <alternativeName>
        <fullName evidence="14">23S rRNA (adenine(2503)-C(2))-methyltransferase</fullName>
    </alternativeName>
    <alternativeName>
        <fullName evidence="14">23S rRNA m2A2503 methyltransferase</fullName>
    </alternativeName>
    <alternativeName>
        <fullName evidence="14">Ribosomal RNA large subunit methyltransferase N</fullName>
    </alternativeName>
    <alternativeName>
        <fullName evidence="14">tRNA (adenine(37)-C(2))-methyltransferase</fullName>
    </alternativeName>
    <alternativeName>
        <fullName evidence="14">tRNA m2A37 methyltransferase</fullName>
    </alternativeName>
</protein>
<evidence type="ECO:0000256" key="3">
    <source>
        <dbReference type="ARBA" id="ARBA00022485"/>
    </source>
</evidence>
<dbReference type="GO" id="GO:0070475">
    <property type="term" value="P:rRNA base methylation"/>
    <property type="evidence" value="ECO:0007669"/>
    <property type="project" value="UniProtKB-UniRule"/>
</dbReference>
<feature type="binding site" evidence="14">
    <location>
        <position position="314"/>
    </location>
    <ligand>
        <name>S-adenosyl-L-methionine</name>
        <dbReference type="ChEBI" id="CHEBI:59789"/>
    </ligand>
</feature>
<dbReference type="PROSITE" id="PS51918">
    <property type="entry name" value="RADICAL_SAM"/>
    <property type="match status" value="1"/>
</dbReference>
<dbReference type="GO" id="GO:0070040">
    <property type="term" value="F:rRNA (adenine(2503)-C2-)-methyltransferase activity"/>
    <property type="evidence" value="ECO:0007669"/>
    <property type="project" value="UniProtKB-UniRule"/>
</dbReference>
<dbReference type="InterPro" id="IPR007197">
    <property type="entry name" value="rSAM"/>
</dbReference>
<feature type="binding site" evidence="14">
    <location>
        <position position="216"/>
    </location>
    <ligand>
        <name>S-adenosyl-L-methionine</name>
        <dbReference type="ChEBI" id="CHEBI:59789"/>
    </ligand>
</feature>
<comment type="function">
    <text evidence="14">Specifically methylates position 2 of adenine 2503 in 23S rRNA and position 2 of adenine 37 in tRNAs.</text>
</comment>
<feature type="binding site" evidence="14">
    <location>
        <position position="138"/>
    </location>
    <ligand>
        <name>[4Fe-4S] cluster</name>
        <dbReference type="ChEBI" id="CHEBI:49883"/>
        <note>4Fe-4S-S-AdoMet</note>
    </ligand>
</feature>
<evidence type="ECO:0000256" key="8">
    <source>
        <dbReference type="ARBA" id="ARBA00022691"/>
    </source>
</evidence>
<feature type="domain" description="Radical SAM core" evidence="16">
    <location>
        <begin position="120"/>
        <end position="352"/>
    </location>
</feature>
<sequence length="367" mass="40524">MVMSRKIIETPGDGERPPAGQRDGRRDIKDLSKDELSEWMDRHGMEPYRAGQILKWIYSEQMDDFSRMTNLKKSLRALLDAHFVSDRLRLEKVRESGDGSKKFLFGLKDGNRVESVLIPGKNRYAVCVSTQAGCAQGCRFCRTARSGLTRNLSAGEIVGQVRDILNMPPPDFPIANVVMMGMGEPLANYGPAITALNVLTDPSEGLKFAPRKVTVSTSGVVPGIDDLGRDSRANLAVSLNASDNPTRSMLMPVNRKYPIEALLEACRRYPLTPRRRITFEYILIRGVNDSDENARALSALLSGVRSKINLIPFNVFPGSPFKRPDDSAIERFREILVEKGHTAITRRSRGQDISAACGQLSADAAGS</sequence>
<dbReference type="GO" id="GO:0046872">
    <property type="term" value="F:metal ion binding"/>
    <property type="evidence" value="ECO:0007669"/>
    <property type="project" value="UniProtKB-KW"/>
</dbReference>
<comment type="catalytic activity">
    <reaction evidence="14">
        <text>adenosine(2503) in 23S rRNA + 2 reduced [2Fe-2S]-[ferredoxin] + 2 S-adenosyl-L-methionine = 2-methyladenosine(2503) in 23S rRNA + 5'-deoxyadenosine + L-methionine + 2 oxidized [2Fe-2S]-[ferredoxin] + S-adenosyl-L-homocysteine</text>
        <dbReference type="Rhea" id="RHEA:42916"/>
        <dbReference type="Rhea" id="RHEA-COMP:10000"/>
        <dbReference type="Rhea" id="RHEA-COMP:10001"/>
        <dbReference type="Rhea" id="RHEA-COMP:10152"/>
        <dbReference type="Rhea" id="RHEA-COMP:10282"/>
        <dbReference type="ChEBI" id="CHEBI:17319"/>
        <dbReference type="ChEBI" id="CHEBI:33737"/>
        <dbReference type="ChEBI" id="CHEBI:33738"/>
        <dbReference type="ChEBI" id="CHEBI:57844"/>
        <dbReference type="ChEBI" id="CHEBI:57856"/>
        <dbReference type="ChEBI" id="CHEBI:59789"/>
        <dbReference type="ChEBI" id="CHEBI:74411"/>
        <dbReference type="ChEBI" id="CHEBI:74497"/>
        <dbReference type="EC" id="2.1.1.192"/>
    </reaction>
</comment>
<keyword evidence="13 14" id="KW-1015">Disulfide bond</keyword>
<accession>A0A484HJZ1</accession>
<comment type="catalytic activity">
    <reaction evidence="14">
        <text>adenosine(37) in tRNA + 2 reduced [2Fe-2S]-[ferredoxin] + 2 S-adenosyl-L-methionine = 2-methyladenosine(37) in tRNA + 5'-deoxyadenosine + L-methionine + 2 oxidized [2Fe-2S]-[ferredoxin] + S-adenosyl-L-homocysteine</text>
        <dbReference type="Rhea" id="RHEA:43332"/>
        <dbReference type="Rhea" id="RHEA-COMP:10000"/>
        <dbReference type="Rhea" id="RHEA-COMP:10001"/>
        <dbReference type="Rhea" id="RHEA-COMP:10162"/>
        <dbReference type="Rhea" id="RHEA-COMP:10485"/>
        <dbReference type="ChEBI" id="CHEBI:17319"/>
        <dbReference type="ChEBI" id="CHEBI:33737"/>
        <dbReference type="ChEBI" id="CHEBI:33738"/>
        <dbReference type="ChEBI" id="CHEBI:57844"/>
        <dbReference type="ChEBI" id="CHEBI:57856"/>
        <dbReference type="ChEBI" id="CHEBI:59789"/>
        <dbReference type="ChEBI" id="CHEBI:74411"/>
        <dbReference type="ChEBI" id="CHEBI:74497"/>
        <dbReference type="EC" id="2.1.1.192"/>
    </reaction>
</comment>
<dbReference type="EC" id="2.1.1.192" evidence="14"/>
<dbReference type="InterPro" id="IPR013785">
    <property type="entry name" value="Aldolase_TIM"/>
</dbReference>
<feature type="active site" description="Proton acceptor" evidence="14">
    <location>
        <position position="114"/>
    </location>
</feature>
<evidence type="ECO:0000256" key="14">
    <source>
        <dbReference type="HAMAP-Rule" id="MF_01849"/>
    </source>
</evidence>